<evidence type="ECO:0000313" key="1">
    <source>
        <dbReference type="EMBL" id="TRZ12696.1"/>
    </source>
</evidence>
<reference evidence="1" key="1">
    <citation type="submission" date="2019-04" db="EMBL/GenBank/DDBJ databases">
        <title>Genome assembly of Zosterops borbonicus 15179.</title>
        <authorList>
            <person name="Leroy T."/>
            <person name="Anselmetti Y."/>
            <person name="Tilak M.-K."/>
            <person name="Nabholz B."/>
        </authorList>
    </citation>
    <scope>NUCLEOTIDE SEQUENCE</scope>
    <source>
        <strain evidence="1">HGM_15179</strain>
        <tissue evidence="1">Muscle</tissue>
    </source>
</reference>
<protein>
    <submittedName>
        <fullName evidence="1">Uncharacterized protein</fullName>
    </submittedName>
</protein>
<keyword evidence="2" id="KW-1185">Reference proteome</keyword>
<sequence>MDEQRCETNAPPKIWTKKHMVYLVIICESCILANCEIFGKHIIEMHSGDVTPGAVLSMEQPWDLPTLDQVLEWGTLQGASKSKGGWIQLCLYMYLPGVQSSGQETVLGNGMTWVLTHVIPKPKCLNQSKELDLTLLCCNVFCYHQETEIFTLSSSNKLKSTSKNYFNATLQNKPFESIKK</sequence>
<accession>A0A8K1G6B6</accession>
<proteinExistence type="predicted"/>
<gene>
    <name evidence="1" type="ORF">HGM15179_014411</name>
</gene>
<dbReference type="EMBL" id="SWJQ01000572">
    <property type="protein sequence ID" value="TRZ12696.1"/>
    <property type="molecule type" value="Genomic_DNA"/>
</dbReference>
<name>A0A8K1G6B6_9PASS</name>
<comment type="caution">
    <text evidence="1">The sequence shown here is derived from an EMBL/GenBank/DDBJ whole genome shotgun (WGS) entry which is preliminary data.</text>
</comment>
<evidence type="ECO:0000313" key="2">
    <source>
        <dbReference type="Proteomes" id="UP000796761"/>
    </source>
</evidence>
<dbReference type="Proteomes" id="UP000796761">
    <property type="component" value="Unassembled WGS sequence"/>
</dbReference>
<organism evidence="1 2">
    <name type="scientific">Zosterops borbonicus</name>
    <dbReference type="NCBI Taxonomy" id="364589"/>
    <lineage>
        <taxon>Eukaryota</taxon>
        <taxon>Metazoa</taxon>
        <taxon>Chordata</taxon>
        <taxon>Craniata</taxon>
        <taxon>Vertebrata</taxon>
        <taxon>Euteleostomi</taxon>
        <taxon>Archelosauria</taxon>
        <taxon>Archosauria</taxon>
        <taxon>Dinosauria</taxon>
        <taxon>Saurischia</taxon>
        <taxon>Theropoda</taxon>
        <taxon>Coelurosauria</taxon>
        <taxon>Aves</taxon>
        <taxon>Neognathae</taxon>
        <taxon>Neoaves</taxon>
        <taxon>Telluraves</taxon>
        <taxon>Australaves</taxon>
        <taxon>Passeriformes</taxon>
        <taxon>Sylvioidea</taxon>
        <taxon>Zosteropidae</taxon>
        <taxon>Zosterops</taxon>
    </lineage>
</organism>
<dbReference type="AlphaFoldDB" id="A0A8K1G6B6"/>